<feature type="non-terminal residue" evidence="2">
    <location>
        <position position="1"/>
    </location>
</feature>
<dbReference type="EMBL" id="BRYB01002994">
    <property type="protein sequence ID" value="GMI28741.1"/>
    <property type="molecule type" value="Genomic_DNA"/>
</dbReference>
<gene>
    <name evidence="2" type="ORF">TeGR_g1359</name>
</gene>
<dbReference type="Gene3D" id="1.10.510.10">
    <property type="entry name" value="Transferase(Phosphotransferase) domain 1"/>
    <property type="match status" value="1"/>
</dbReference>
<evidence type="ECO:0000313" key="3">
    <source>
        <dbReference type="Proteomes" id="UP001165060"/>
    </source>
</evidence>
<proteinExistence type="predicted"/>
<feature type="domain" description="Protein kinase" evidence="1">
    <location>
        <begin position="294"/>
        <end position="591"/>
    </location>
</feature>
<dbReference type="SMART" id="SM00220">
    <property type="entry name" value="S_TKc"/>
    <property type="match status" value="1"/>
</dbReference>
<accession>A0ABQ6MMZ0</accession>
<reference evidence="2 3" key="1">
    <citation type="journal article" date="2023" name="Commun. Biol.">
        <title>Genome analysis of Parmales, the sister group of diatoms, reveals the evolutionary specialization of diatoms from phago-mixotrophs to photoautotrophs.</title>
        <authorList>
            <person name="Ban H."/>
            <person name="Sato S."/>
            <person name="Yoshikawa S."/>
            <person name="Yamada K."/>
            <person name="Nakamura Y."/>
            <person name="Ichinomiya M."/>
            <person name="Sato N."/>
            <person name="Blanc-Mathieu R."/>
            <person name="Endo H."/>
            <person name="Kuwata A."/>
            <person name="Ogata H."/>
        </authorList>
    </citation>
    <scope>NUCLEOTIDE SEQUENCE [LARGE SCALE GENOMIC DNA]</scope>
</reference>
<comment type="caution">
    <text evidence="2">The sequence shown here is derived from an EMBL/GenBank/DDBJ whole genome shotgun (WGS) entry which is preliminary data.</text>
</comment>
<dbReference type="InterPro" id="IPR011009">
    <property type="entry name" value="Kinase-like_dom_sf"/>
</dbReference>
<dbReference type="PANTHER" id="PTHR13954:SF6">
    <property type="entry name" value="NON-SPECIFIC SERINE_THREONINE PROTEIN KINASE"/>
    <property type="match status" value="1"/>
</dbReference>
<dbReference type="SUPFAM" id="SSF56112">
    <property type="entry name" value="Protein kinase-like (PK-like)"/>
    <property type="match status" value="1"/>
</dbReference>
<sequence length="726" mass="80494">LLESAPVSHRAPGLQDNSMLLEYCATGEWEKAGLVLEVAGRYTQRRVGPLLREMRGGRIAAHEVIAQDGPESLLFMMSKLGLMYDWREAEEPMYAVRDEPRGWTSLHLAAALSSNSNIVLAVHTNCPDCVWLQTLEGAVPLQVAMLYGLDRPEYDIILGHLEYATYDEVLETGVERKIRELQKYQDLPDYYFGVGGVAEAVLCALGAAVVLFLSPDRLECMRLARRAPPSRRGDLPELVRACGGDRGKAEEALAVWWSQRAQQLVRARAATRAAAVRDLVAWILNRRRVAVVKELLESAVSAGPRMRYYPALPLGAPQQLVYRGVLADSTPVAIKKQARSATTASMSEVTILRGLSHPNIVASPDFHTSRTDHFLALQLCHGTLEDLIERDRPRNDRVLALPVTAAGLLRGVAAQITGAIAFLHSKNYAHRDLKPSNVLYIERRGEIEVKVADFGISKFLDDDITSHTRTSSASTDGSKGFQARELVQLRMGEKVTEHARKDWRPTNEDFKKADIFALGLTLHYTLSSGKHPFSDPHHPNRTSTRETRIADGKLPVLCVSGHEADHLVSLAVSHSAKLRPSAAKLAQHPFFYSLVARAAAIGRADRACKEAGRNAVPDQLKSLEKWCASHRWKERFDDVWDESGQLALPQRLAAAGARGGFYKDTARDLVRFLRNVLEHAHEYAEGSALRLSIEKEGGWTQVGGGGENVCRWAQSRVGELWVELYE</sequence>
<dbReference type="PROSITE" id="PS50011">
    <property type="entry name" value="PROTEIN_KINASE_DOM"/>
    <property type="match status" value="1"/>
</dbReference>
<dbReference type="InterPro" id="IPR000719">
    <property type="entry name" value="Prot_kinase_dom"/>
</dbReference>
<dbReference type="InterPro" id="IPR008271">
    <property type="entry name" value="Ser/Thr_kinase_AS"/>
</dbReference>
<dbReference type="Pfam" id="PF00069">
    <property type="entry name" value="Pkinase"/>
    <property type="match status" value="1"/>
</dbReference>
<keyword evidence="3" id="KW-1185">Reference proteome</keyword>
<organism evidence="2 3">
    <name type="scientific">Tetraparma gracilis</name>
    <dbReference type="NCBI Taxonomy" id="2962635"/>
    <lineage>
        <taxon>Eukaryota</taxon>
        <taxon>Sar</taxon>
        <taxon>Stramenopiles</taxon>
        <taxon>Ochrophyta</taxon>
        <taxon>Bolidophyceae</taxon>
        <taxon>Parmales</taxon>
        <taxon>Triparmaceae</taxon>
        <taxon>Tetraparma</taxon>
    </lineage>
</organism>
<dbReference type="PANTHER" id="PTHR13954">
    <property type="entry name" value="IRE1-RELATED"/>
    <property type="match status" value="1"/>
</dbReference>
<dbReference type="InterPro" id="IPR045133">
    <property type="entry name" value="IRE1/2-like"/>
</dbReference>
<protein>
    <recommendedName>
        <fullName evidence="1">Protein kinase domain-containing protein</fullName>
    </recommendedName>
</protein>
<dbReference type="Proteomes" id="UP001165060">
    <property type="component" value="Unassembled WGS sequence"/>
</dbReference>
<dbReference type="PROSITE" id="PS00108">
    <property type="entry name" value="PROTEIN_KINASE_ST"/>
    <property type="match status" value="1"/>
</dbReference>
<evidence type="ECO:0000259" key="1">
    <source>
        <dbReference type="PROSITE" id="PS50011"/>
    </source>
</evidence>
<evidence type="ECO:0000313" key="2">
    <source>
        <dbReference type="EMBL" id="GMI28741.1"/>
    </source>
</evidence>
<name>A0ABQ6MMZ0_9STRA</name>